<name>A0ABY6LWE5_9ARAC</name>
<evidence type="ECO:0000256" key="1">
    <source>
        <dbReference type="SAM" id="MobiDB-lite"/>
    </source>
</evidence>
<gene>
    <name evidence="3" type="ORF">LAZ67_X003009</name>
</gene>
<proteinExistence type="predicted"/>
<reference evidence="3 4" key="1">
    <citation type="submission" date="2022-03" db="EMBL/GenBank/DDBJ databases">
        <title>A chromosomal length assembly of Cordylochernes scorpioides.</title>
        <authorList>
            <person name="Zeh D."/>
            <person name="Zeh J."/>
        </authorList>
    </citation>
    <scope>NUCLEOTIDE SEQUENCE [LARGE SCALE GENOMIC DNA]</scope>
    <source>
        <strain evidence="3">IN4F17</strain>
        <tissue evidence="3">Whole Body</tissue>
    </source>
</reference>
<feature type="region of interest" description="Disordered" evidence="1">
    <location>
        <begin position="50"/>
        <end position="88"/>
    </location>
</feature>
<protein>
    <recommendedName>
        <fullName evidence="2">Integrase p58-like C-terminal domain-containing protein</fullName>
    </recommendedName>
</protein>
<keyword evidence="4" id="KW-1185">Reference proteome</keyword>
<organism evidence="3 4">
    <name type="scientific">Cordylochernes scorpioides</name>
    <dbReference type="NCBI Taxonomy" id="51811"/>
    <lineage>
        <taxon>Eukaryota</taxon>
        <taxon>Metazoa</taxon>
        <taxon>Ecdysozoa</taxon>
        <taxon>Arthropoda</taxon>
        <taxon>Chelicerata</taxon>
        <taxon>Arachnida</taxon>
        <taxon>Pseudoscorpiones</taxon>
        <taxon>Cheliferoidea</taxon>
        <taxon>Chernetidae</taxon>
        <taxon>Cordylochernes</taxon>
    </lineage>
</organism>
<sequence length="164" mass="18976">MRRYFGPYKVTRKISDVTYEVETFGNQQGHRKTKDLVHVCRMKPYLNLEEHLEEDPEDDSPSVQEEDIPTERTQQPQTREEISGPITRSRALRLRISKRRPCRICLNRGHAGRFHPENRCWFREKAVQASPAASFMSVPSRSMDTLTQTAAPSSECRPAPPQHS</sequence>
<accession>A0ABY6LWE5</accession>
<evidence type="ECO:0000313" key="3">
    <source>
        <dbReference type="EMBL" id="UYV84661.1"/>
    </source>
</evidence>
<feature type="compositionally biased region" description="Acidic residues" evidence="1">
    <location>
        <begin position="51"/>
        <end position="68"/>
    </location>
</feature>
<dbReference type="InterPro" id="IPR054465">
    <property type="entry name" value="Integrase_p58-like_C"/>
</dbReference>
<feature type="domain" description="Integrase p58-like C-terminal" evidence="2">
    <location>
        <begin position="6"/>
        <end position="44"/>
    </location>
</feature>
<dbReference type="EMBL" id="CP092886">
    <property type="protein sequence ID" value="UYV84661.1"/>
    <property type="molecule type" value="Genomic_DNA"/>
</dbReference>
<dbReference type="Pfam" id="PF22938">
    <property type="entry name" value="Integrase_p58_C"/>
    <property type="match status" value="1"/>
</dbReference>
<evidence type="ECO:0000259" key="2">
    <source>
        <dbReference type="Pfam" id="PF22938"/>
    </source>
</evidence>
<evidence type="ECO:0000313" key="4">
    <source>
        <dbReference type="Proteomes" id="UP001235939"/>
    </source>
</evidence>
<feature type="compositionally biased region" description="Polar residues" evidence="1">
    <location>
        <begin position="137"/>
        <end position="152"/>
    </location>
</feature>
<feature type="region of interest" description="Disordered" evidence="1">
    <location>
        <begin position="133"/>
        <end position="164"/>
    </location>
</feature>
<dbReference type="Proteomes" id="UP001235939">
    <property type="component" value="Chromosome X"/>
</dbReference>